<evidence type="ECO:0000313" key="3">
    <source>
        <dbReference type="Proteomes" id="UP000207598"/>
    </source>
</evidence>
<dbReference type="Proteomes" id="UP000207598">
    <property type="component" value="Unassembled WGS sequence"/>
</dbReference>
<reference evidence="2 3" key="1">
    <citation type="submission" date="2017-05" db="EMBL/GenBank/DDBJ databases">
        <authorList>
            <person name="Song R."/>
            <person name="Chenine A.L."/>
            <person name="Ruprecht R.M."/>
        </authorList>
    </citation>
    <scope>NUCLEOTIDE SEQUENCE [LARGE SCALE GENOMIC DNA]</scope>
    <source>
        <strain evidence="2 3">CECT 8898</strain>
    </source>
</reference>
<feature type="compositionally biased region" description="Acidic residues" evidence="1">
    <location>
        <begin position="146"/>
        <end position="155"/>
    </location>
</feature>
<sequence>MKADHTKDMDALDRLVDRELQALLGRFPPRPPKSGRRKTPAPHRQMDDPDPAPDPPRDNVVRAHPLARRPETRGDAPLDDLFAIDERAFLTNAADWLRGRPNADILLDALTRRVLADSAEDDTIDTFALPDAGATDLSLPDSDAAPGEDWDDPDTFDMAREPEGEQPPDDAWDAVDFEVPEDPPEDDGAADDQGTRP</sequence>
<keyword evidence="3" id="KW-1185">Reference proteome</keyword>
<dbReference type="RefSeq" id="WP_094023432.1">
    <property type="nucleotide sequence ID" value="NZ_FXYF01000021.1"/>
</dbReference>
<accession>A0A238L5P5</accession>
<gene>
    <name evidence="2" type="ORF">MAA8898_04712</name>
</gene>
<organism evidence="2 3">
    <name type="scientific">Maliponia aquimaris</name>
    <dbReference type="NCBI Taxonomy" id="1673631"/>
    <lineage>
        <taxon>Bacteria</taxon>
        <taxon>Pseudomonadati</taxon>
        <taxon>Pseudomonadota</taxon>
        <taxon>Alphaproteobacteria</taxon>
        <taxon>Rhodobacterales</taxon>
        <taxon>Paracoccaceae</taxon>
        <taxon>Maliponia</taxon>
    </lineage>
</organism>
<feature type="compositionally biased region" description="Acidic residues" evidence="1">
    <location>
        <begin position="164"/>
        <end position="190"/>
    </location>
</feature>
<evidence type="ECO:0000256" key="1">
    <source>
        <dbReference type="SAM" id="MobiDB-lite"/>
    </source>
</evidence>
<dbReference type="OrthoDB" id="9981596at2"/>
<dbReference type="EMBL" id="FXYF01000021">
    <property type="protein sequence ID" value="SMX50308.1"/>
    <property type="molecule type" value="Genomic_DNA"/>
</dbReference>
<name>A0A238L5P5_9RHOB</name>
<feature type="region of interest" description="Disordered" evidence="1">
    <location>
        <begin position="22"/>
        <end position="79"/>
    </location>
</feature>
<proteinExistence type="predicted"/>
<protein>
    <submittedName>
        <fullName evidence="2">Uncharacterized protein</fullName>
    </submittedName>
</protein>
<evidence type="ECO:0000313" key="2">
    <source>
        <dbReference type="EMBL" id="SMX50308.1"/>
    </source>
</evidence>
<dbReference type="AlphaFoldDB" id="A0A238L5P5"/>
<feature type="region of interest" description="Disordered" evidence="1">
    <location>
        <begin position="118"/>
        <end position="197"/>
    </location>
</feature>